<keyword evidence="12" id="KW-0448">Lipopolysaccharide biosynthesis</keyword>
<evidence type="ECO:0000256" key="11">
    <source>
        <dbReference type="PIRSR" id="PIRSR639901-2"/>
    </source>
</evidence>
<sequence>MSSRKAEKDNFHKIELLATMQLYTKLMRYLYTLLFYAASPFVLLRMLWRSRRVEGYRHRLCERFGYIKSLDSDTPSLWLHAVSVGEVIAAVPLIKALLNHYPHYSLMVTTTTPTGSSQVQKNFKDRVRHVYLPYDLPGPVKRFLKRVHPQLAILMETELWPNLLHYTNKRNIPVLLANARLSERSLQGYQKIAAVVRKMLTQISCVAAQSPADGERFVRLGLSKDRLLVTGNVKFDLHLPTSVIQEGKSLRKSWGERLTLMAASTHEGEEIIVLEAFRRLRTEFPDAFLILAPRHPDRFTKVARLCENAGFSIVRRSLHQSPTQKTDILLGDTMGELCRLYAASDVAFVGGSLVPVGGHNLIEPAAIRLPIISGPQLQNFVLISELLKRAQALLIVNDSESLCHVVSRLFKSPEERSALGERAYQVSAANTGAVNKHMRWISRQLISPNS</sequence>
<evidence type="ECO:0000313" key="15">
    <source>
        <dbReference type="Proteomes" id="UP000008555"/>
    </source>
</evidence>
<dbReference type="PANTHER" id="PTHR42755:SF1">
    <property type="entry name" value="3-DEOXY-D-MANNO-OCTULOSONIC ACID TRANSFERASE, MITOCHONDRIAL-RELATED"/>
    <property type="match status" value="1"/>
</dbReference>
<reference evidence="14 15" key="1">
    <citation type="journal article" date="2009" name="Infect. Immun.">
        <title>Comparative genomics reveal extensive transposon-mediated genomic plasticity and diversity among potential effector proteins within the genus Coxiella.</title>
        <authorList>
            <person name="Beare P.A."/>
            <person name="Unsworth N."/>
            <person name="Andoh M."/>
            <person name="Voth D.E."/>
            <person name="Omsland A."/>
            <person name="Gilk S.D."/>
            <person name="Williams K.P."/>
            <person name="Sobral B.W."/>
            <person name="Kupko J.J.III."/>
            <person name="Porcella S.F."/>
            <person name="Samuel J.E."/>
            <person name="Heinzen R.A."/>
        </authorList>
    </citation>
    <scope>NUCLEOTIDE SEQUENCE [LARGE SCALE GENOMIC DNA]</scope>
    <source>
        <strain evidence="14 15">Dugway 5J108-111</strain>
    </source>
</reference>
<evidence type="ECO:0000256" key="3">
    <source>
        <dbReference type="ARBA" id="ARBA00006380"/>
    </source>
</evidence>
<keyword evidence="12" id="KW-0472">Membrane</keyword>
<evidence type="ECO:0000256" key="1">
    <source>
        <dbReference type="ARBA" id="ARBA00004388"/>
    </source>
</evidence>
<dbReference type="InterPro" id="IPR038107">
    <property type="entry name" value="Glycos_transf_N_sf"/>
</dbReference>
<comment type="pathway">
    <text evidence="2 12">Bacterial outer membrane biogenesis; LPS core biosynthesis.</text>
</comment>
<dbReference type="InterPro" id="IPR039901">
    <property type="entry name" value="Kdotransferase"/>
</dbReference>
<accession>A9KGW3</accession>
<dbReference type="PANTHER" id="PTHR42755">
    <property type="entry name" value="3-DEOXY-MANNO-OCTULOSONATE CYTIDYLYLTRANSFERASE"/>
    <property type="match status" value="1"/>
</dbReference>
<protein>
    <recommendedName>
        <fullName evidence="5 12">3-deoxy-D-manno-octulosonic acid transferase</fullName>
        <shortName evidence="12">Kdo transferase</shortName>
        <ecNumber evidence="4 12">2.4.99.12</ecNumber>
    </recommendedName>
    <alternativeName>
        <fullName evidence="8 12">Lipid IV(A) 3-deoxy-D-manno-octulosonic acid transferase</fullName>
    </alternativeName>
</protein>
<dbReference type="GO" id="GO:0043842">
    <property type="term" value="F:Kdo transferase activity"/>
    <property type="evidence" value="ECO:0007669"/>
    <property type="project" value="UniProtKB-EC"/>
</dbReference>
<feature type="site" description="Transition state stabilizer" evidence="11">
    <location>
        <position position="234"/>
    </location>
</feature>
<keyword evidence="12" id="KW-1133">Transmembrane helix</keyword>
<dbReference type="AlphaFoldDB" id="A9KGW3"/>
<dbReference type="EC" id="2.4.99.12" evidence="4 12"/>
<dbReference type="SUPFAM" id="SSF53756">
    <property type="entry name" value="UDP-Glycosyltransferase/glycogen phosphorylase"/>
    <property type="match status" value="1"/>
</dbReference>
<evidence type="ECO:0000313" key="14">
    <source>
        <dbReference type="EMBL" id="ABS78298.2"/>
    </source>
</evidence>
<dbReference type="Gene3D" id="3.40.50.11720">
    <property type="entry name" value="3-Deoxy-D-manno-octulosonic-acid transferase, N-terminal domain"/>
    <property type="match status" value="1"/>
</dbReference>
<evidence type="ECO:0000256" key="10">
    <source>
        <dbReference type="PIRSR" id="PIRSR639901-1"/>
    </source>
</evidence>
<comment type="similarity">
    <text evidence="3">Belongs to the glycosyltransferase group 1 family. Glycosyltransferase 30 subfamily.</text>
</comment>
<feature type="transmembrane region" description="Helical" evidence="12">
    <location>
        <begin position="29"/>
        <end position="48"/>
    </location>
</feature>
<comment type="catalytic activity">
    <reaction evidence="9 12">
        <text>lipid IVA (E. coli) + CMP-3-deoxy-beta-D-manno-octulosonate = alpha-Kdo-(2-&gt;6)-lipid IVA (E. coli) + CMP + H(+)</text>
        <dbReference type="Rhea" id="RHEA:28066"/>
        <dbReference type="ChEBI" id="CHEBI:15378"/>
        <dbReference type="ChEBI" id="CHEBI:58603"/>
        <dbReference type="ChEBI" id="CHEBI:60364"/>
        <dbReference type="ChEBI" id="CHEBI:60377"/>
        <dbReference type="ChEBI" id="CHEBI:85987"/>
        <dbReference type="EC" id="2.4.99.12"/>
    </reaction>
</comment>
<dbReference type="FunFam" id="3.40.50.2000:FF:000032">
    <property type="entry name" value="3-deoxy-D-manno-octulosonic acid transferase"/>
    <property type="match status" value="1"/>
</dbReference>
<gene>
    <name evidence="14" type="ordered locus">CBUD_2045</name>
</gene>
<dbReference type="HOGENOM" id="CLU_036146_2_0_6"/>
<dbReference type="GO" id="GO:0009245">
    <property type="term" value="P:lipid A biosynthetic process"/>
    <property type="evidence" value="ECO:0007669"/>
    <property type="project" value="TreeGrafter"/>
</dbReference>
<comment type="subcellular location">
    <subcellularLocation>
        <location evidence="1">Cell inner membrane</location>
        <topology evidence="1">Single-pass membrane protein</topology>
        <orientation evidence="1">Cytoplasmic side</orientation>
    </subcellularLocation>
    <subcellularLocation>
        <location evidence="12">Cell membrane</location>
    </subcellularLocation>
</comment>
<dbReference type="InterPro" id="IPR007507">
    <property type="entry name" value="Glycos_transf_N"/>
</dbReference>
<evidence type="ECO:0000256" key="12">
    <source>
        <dbReference type="RuleBase" id="RU365103"/>
    </source>
</evidence>
<organism evidence="14 15">
    <name type="scientific">Coxiella burnetii (strain Dugway 5J108-111)</name>
    <dbReference type="NCBI Taxonomy" id="434922"/>
    <lineage>
        <taxon>Bacteria</taxon>
        <taxon>Pseudomonadati</taxon>
        <taxon>Pseudomonadota</taxon>
        <taxon>Gammaproteobacteria</taxon>
        <taxon>Legionellales</taxon>
        <taxon>Coxiellaceae</taxon>
        <taxon>Coxiella</taxon>
    </lineage>
</organism>
<dbReference type="Proteomes" id="UP000008555">
    <property type="component" value="Chromosome"/>
</dbReference>
<dbReference type="GO" id="GO:0005886">
    <property type="term" value="C:plasma membrane"/>
    <property type="evidence" value="ECO:0007669"/>
    <property type="project" value="UniProtKB-SubCell"/>
</dbReference>
<dbReference type="CAZy" id="GT30">
    <property type="family name" value="Glycosyltransferase Family 30"/>
</dbReference>
<dbReference type="FunFam" id="3.40.50.11720:FF:000001">
    <property type="entry name" value="3-deoxy-D-manno-octulosonic acid transferase"/>
    <property type="match status" value="1"/>
</dbReference>
<name>A9KGW3_COXBN</name>
<feature type="active site" description="Proton acceptor" evidence="10">
    <location>
        <position position="86"/>
    </location>
</feature>
<dbReference type="NCBIfam" id="NF004388">
    <property type="entry name" value="PRK05749.1-4"/>
    <property type="match status" value="1"/>
</dbReference>
<evidence type="ECO:0000256" key="7">
    <source>
        <dbReference type="ARBA" id="ARBA00022968"/>
    </source>
</evidence>
<evidence type="ECO:0000259" key="13">
    <source>
        <dbReference type="Pfam" id="PF04413"/>
    </source>
</evidence>
<keyword evidence="12" id="KW-0812">Transmembrane</keyword>
<dbReference type="KEGG" id="cbd:CBUD_2045"/>
<evidence type="ECO:0000256" key="8">
    <source>
        <dbReference type="ARBA" id="ARBA00031445"/>
    </source>
</evidence>
<evidence type="ECO:0000256" key="2">
    <source>
        <dbReference type="ARBA" id="ARBA00004713"/>
    </source>
</evidence>
<evidence type="ECO:0000256" key="9">
    <source>
        <dbReference type="ARBA" id="ARBA00049183"/>
    </source>
</evidence>
<dbReference type="EMBL" id="CP000733">
    <property type="protein sequence ID" value="ABS78298.2"/>
    <property type="molecule type" value="Genomic_DNA"/>
</dbReference>
<dbReference type="Gene3D" id="3.40.50.2000">
    <property type="entry name" value="Glycogen Phosphorylase B"/>
    <property type="match status" value="1"/>
</dbReference>
<evidence type="ECO:0000256" key="4">
    <source>
        <dbReference type="ARBA" id="ARBA00012621"/>
    </source>
</evidence>
<proteinExistence type="inferred from homology"/>
<feature type="domain" description="3-deoxy-D-manno-octulosonic-acid transferase N-terminal" evidence="13">
    <location>
        <begin position="59"/>
        <end position="236"/>
    </location>
</feature>
<evidence type="ECO:0000256" key="5">
    <source>
        <dbReference type="ARBA" id="ARBA00019077"/>
    </source>
</evidence>
<comment type="function">
    <text evidence="12">Involved in lipopolysaccharide (LPS) biosynthesis. Catalyzes the transfer of 3-deoxy-D-manno-octulosonate (Kdo) residue(s) from CMP-Kdo to lipid IV(A), the tetraacyldisaccharide-1,4'-bisphosphate precursor of lipid A.</text>
</comment>
<keyword evidence="12" id="KW-1003">Cell membrane</keyword>
<keyword evidence="6 12" id="KW-0808">Transferase</keyword>
<dbReference type="Pfam" id="PF04413">
    <property type="entry name" value="Glycos_transf_N"/>
    <property type="match status" value="1"/>
</dbReference>
<feature type="site" description="Transition state stabilizer" evidence="11">
    <location>
        <position position="156"/>
    </location>
</feature>
<dbReference type="GO" id="GO:0009244">
    <property type="term" value="P:lipopolysaccharide core region biosynthetic process"/>
    <property type="evidence" value="ECO:0007669"/>
    <property type="project" value="UniProtKB-UniRule"/>
</dbReference>
<evidence type="ECO:0000256" key="6">
    <source>
        <dbReference type="ARBA" id="ARBA00022679"/>
    </source>
</evidence>
<keyword evidence="7" id="KW-0735">Signal-anchor</keyword>
<dbReference type="UniPathway" id="UPA00958"/>